<proteinExistence type="predicted"/>
<keyword evidence="2" id="KW-1185">Reference proteome</keyword>
<dbReference type="Pfam" id="PF13087">
    <property type="entry name" value="AAA_12"/>
    <property type="match status" value="1"/>
</dbReference>
<sequence>MSQKNAVRLSEANYILIIQVTLLGNPCQLGPCVTSKEAEQMGFSHTLFERLYNMNIPYILLNRQYQMHPAIGSIVSDLTYGNWVENCTTKGNNVTQ</sequence>
<dbReference type="WBParaSite" id="nRc.2.0.1.t00584-RA">
    <property type="protein sequence ID" value="nRc.2.0.1.t00584-RA"/>
    <property type="gene ID" value="nRc.2.0.1.g00584"/>
</dbReference>
<name>A0A915HGN5_ROMCU</name>
<accession>A0A915HGN5</accession>
<dbReference type="Proteomes" id="UP000887565">
    <property type="component" value="Unplaced"/>
</dbReference>
<evidence type="ECO:0000313" key="2">
    <source>
        <dbReference type="Proteomes" id="UP000887565"/>
    </source>
</evidence>
<dbReference type="PANTHER" id="PTHR10887:SF495">
    <property type="entry name" value="HELICASE SENATAXIN ISOFORM X1-RELATED"/>
    <property type="match status" value="1"/>
</dbReference>
<dbReference type="PANTHER" id="PTHR10887">
    <property type="entry name" value="DNA2/NAM7 HELICASE FAMILY"/>
    <property type="match status" value="1"/>
</dbReference>
<dbReference type="Gene3D" id="3.40.50.300">
    <property type="entry name" value="P-loop containing nucleotide triphosphate hydrolases"/>
    <property type="match status" value="1"/>
</dbReference>
<organism evidence="2 3">
    <name type="scientific">Romanomermis culicivorax</name>
    <name type="common">Nematode worm</name>
    <dbReference type="NCBI Taxonomy" id="13658"/>
    <lineage>
        <taxon>Eukaryota</taxon>
        <taxon>Metazoa</taxon>
        <taxon>Ecdysozoa</taxon>
        <taxon>Nematoda</taxon>
        <taxon>Enoplea</taxon>
        <taxon>Dorylaimia</taxon>
        <taxon>Mermithida</taxon>
        <taxon>Mermithoidea</taxon>
        <taxon>Mermithidae</taxon>
        <taxon>Romanomermis</taxon>
    </lineage>
</organism>
<dbReference type="InterPro" id="IPR027417">
    <property type="entry name" value="P-loop_NTPase"/>
</dbReference>
<dbReference type="InterPro" id="IPR045055">
    <property type="entry name" value="DNA2/NAM7-like"/>
</dbReference>
<evidence type="ECO:0000313" key="3">
    <source>
        <dbReference type="WBParaSite" id="nRc.2.0.1.t00584-RA"/>
    </source>
</evidence>
<protein>
    <submittedName>
        <fullName evidence="3">DNA2/NAM7 helicase-like C-terminal domain-containing protein</fullName>
    </submittedName>
</protein>
<evidence type="ECO:0000259" key="1">
    <source>
        <dbReference type="Pfam" id="PF13087"/>
    </source>
</evidence>
<dbReference type="InterPro" id="IPR041679">
    <property type="entry name" value="DNA2/NAM7-like_C"/>
</dbReference>
<feature type="domain" description="DNA2/NAM7 helicase-like C-terminal" evidence="1">
    <location>
        <begin position="44"/>
        <end position="90"/>
    </location>
</feature>
<dbReference type="SUPFAM" id="SSF52540">
    <property type="entry name" value="P-loop containing nucleoside triphosphate hydrolases"/>
    <property type="match status" value="1"/>
</dbReference>
<reference evidence="3" key="1">
    <citation type="submission" date="2022-11" db="UniProtKB">
        <authorList>
            <consortium name="WormBaseParasite"/>
        </authorList>
    </citation>
    <scope>IDENTIFICATION</scope>
</reference>
<dbReference type="AlphaFoldDB" id="A0A915HGN5"/>